<dbReference type="EMBL" id="MDJD01000007">
    <property type="protein sequence ID" value="OEK09658.1"/>
    <property type="molecule type" value="Genomic_DNA"/>
</dbReference>
<dbReference type="Proteomes" id="UP000095713">
    <property type="component" value="Unassembled WGS sequence"/>
</dbReference>
<dbReference type="Gene3D" id="2.60.120.200">
    <property type="match status" value="1"/>
</dbReference>
<comment type="caution">
    <text evidence="1">The sequence shown here is derived from an EMBL/GenBank/DDBJ whole genome shotgun (WGS) entry which is preliminary data.</text>
</comment>
<keyword evidence="2" id="KW-1185">Reference proteome</keyword>
<proteinExistence type="predicted"/>
<sequence length="223" mass="25464">MFSQNCMNKKLNDRDGKGRLVFSDDFNREETDDTREELGKDWVTNSLKRAKGIKQADLKDNQLHLFKIKEANHAVSARHNAPFKNGFVEVKFMITDKKGINFNFNDPSIKDLAWAGHVCQVKITPNDQKEGVFKMSTHIKRKAGASKEEVNKLIKGTINKVKNETLFNTWYAIKIQFTEHILTLYIHGKEIGLHTSSGFANIKQNIAFVVDSYAIIDDLVVYS</sequence>
<gene>
    <name evidence="1" type="ORF">A8C32_13230</name>
</gene>
<dbReference type="AlphaFoldDB" id="A0A1E5TE78"/>
<accession>A0A1E5TE78</accession>
<name>A0A1E5TE78_9FLAO</name>
<reference evidence="1 2" key="1">
    <citation type="submission" date="2016-05" db="EMBL/GenBank/DDBJ databases">
        <title>Draft Genome Sequence of Algibacter sp. Strain SK-16 Isolated from the Surface Water of Aburatsubo Inlet.</title>
        <authorList>
            <person name="Wong S.-K."/>
            <person name="Yoshizawa S."/>
            <person name="Nakajima Y."/>
            <person name="Ogura Y."/>
            <person name="Tetsuya H."/>
            <person name="Hamasaki K."/>
        </authorList>
    </citation>
    <scope>NUCLEOTIDE SEQUENCE [LARGE SCALE GENOMIC DNA]</scope>
    <source>
        <strain evidence="1 2">SK-16</strain>
    </source>
</reference>
<evidence type="ECO:0000313" key="2">
    <source>
        <dbReference type="Proteomes" id="UP000095713"/>
    </source>
</evidence>
<evidence type="ECO:0000313" key="1">
    <source>
        <dbReference type="EMBL" id="OEK09658.1"/>
    </source>
</evidence>
<protein>
    <recommendedName>
        <fullName evidence="3">3-keto-disaccharide hydrolase domain-containing protein</fullName>
    </recommendedName>
</protein>
<evidence type="ECO:0008006" key="3">
    <source>
        <dbReference type="Google" id="ProtNLM"/>
    </source>
</evidence>
<organism evidence="1 2">
    <name type="scientific">Flavivirga aquatica</name>
    <dbReference type="NCBI Taxonomy" id="1849968"/>
    <lineage>
        <taxon>Bacteria</taxon>
        <taxon>Pseudomonadati</taxon>
        <taxon>Bacteroidota</taxon>
        <taxon>Flavobacteriia</taxon>
        <taxon>Flavobacteriales</taxon>
        <taxon>Flavobacteriaceae</taxon>
        <taxon>Flavivirga</taxon>
    </lineage>
</organism>